<dbReference type="RefSeq" id="WP_066313495.1">
    <property type="nucleotide sequence ID" value="NZ_CANLSS010000025.1"/>
</dbReference>
<dbReference type="Proteomes" id="UP000076715">
    <property type="component" value="Unassembled WGS sequence"/>
</dbReference>
<feature type="chain" id="PRO_5007841614" description="EF-hand domain-containing protein" evidence="1">
    <location>
        <begin position="24"/>
        <end position="238"/>
    </location>
</feature>
<keyword evidence="1" id="KW-0732">Signal</keyword>
<gene>
    <name evidence="2" type="ORF">AWE51_24555</name>
</gene>
<protein>
    <recommendedName>
        <fullName evidence="4">EF-hand domain-containing protein</fullName>
    </recommendedName>
</protein>
<reference evidence="2 3" key="1">
    <citation type="submission" date="2016-01" db="EMBL/GenBank/DDBJ databases">
        <title>The draft genome sequence of Aquimarina sp. RZW4-3-2.</title>
        <authorList>
            <person name="Wang Y."/>
        </authorList>
    </citation>
    <scope>NUCLEOTIDE SEQUENCE [LARGE SCALE GENOMIC DNA]</scope>
    <source>
        <strain evidence="2 3">RZW4-3-2</strain>
    </source>
</reference>
<evidence type="ECO:0008006" key="4">
    <source>
        <dbReference type="Google" id="ProtNLM"/>
    </source>
</evidence>
<name>A0A163AWE3_9FLAO</name>
<dbReference type="InterPro" id="IPR018247">
    <property type="entry name" value="EF_Hand_1_Ca_BS"/>
</dbReference>
<proteinExistence type="predicted"/>
<evidence type="ECO:0000256" key="1">
    <source>
        <dbReference type="SAM" id="SignalP"/>
    </source>
</evidence>
<dbReference type="AlphaFoldDB" id="A0A163AWE3"/>
<organism evidence="2 3">
    <name type="scientific">Aquimarina aggregata</name>
    <dbReference type="NCBI Taxonomy" id="1642818"/>
    <lineage>
        <taxon>Bacteria</taxon>
        <taxon>Pseudomonadati</taxon>
        <taxon>Bacteroidota</taxon>
        <taxon>Flavobacteriia</taxon>
        <taxon>Flavobacteriales</taxon>
        <taxon>Flavobacteriaceae</taxon>
        <taxon>Aquimarina</taxon>
    </lineage>
</organism>
<dbReference type="OrthoDB" id="9808953at2"/>
<evidence type="ECO:0000313" key="2">
    <source>
        <dbReference type="EMBL" id="KZS40847.1"/>
    </source>
</evidence>
<sequence>MRLLILSFLFPYIVAAQVLPAGATPVSGLPQGTTAQITAVTTALQGFMAYSTDERIIYYYDGTAWIPFTDDQTAAEVNTIASSIDLNGDGAVNAADIIDVDGDATVDTTLQDVVEAITPITSKAGRVFYPPSIEIDASTISTTNETINLYQQYANQYDLTQNSTVINGVTVNYQTAKSTSAPNNIPIYTAAELDYYVTFADSSVFNIISLSDTGILTYRIVGTPTSDNTLINVVFVVR</sequence>
<dbReference type="EMBL" id="LQRT01000011">
    <property type="protein sequence ID" value="KZS40847.1"/>
    <property type="molecule type" value="Genomic_DNA"/>
</dbReference>
<dbReference type="STRING" id="1642818.AWE51_24555"/>
<keyword evidence="3" id="KW-1185">Reference proteome</keyword>
<accession>A0A163AWE3</accession>
<dbReference type="PROSITE" id="PS00018">
    <property type="entry name" value="EF_HAND_1"/>
    <property type="match status" value="1"/>
</dbReference>
<comment type="caution">
    <text evidence="2">The sequence shown here is derived from an EMBL/GenBank/DDBJ whole genome shotgun (WGS) entry which is preliminary data.</text>
</comment>
<evidence type="ECO:0000313" key="3">
    <source>
        <dbReference type="Proteomes" id="UP000076715"/>
    </source>
</evidence>
<feature type="signal peptide" evidence="1">
    <location>
        <begin position="1"/>
        <end position="23"/>
    </location>
</feature>